<evidence type="ECO:0000313" key="3">
    <source>
        <dbReference type="Proteomes" id="UP000823775"/>
    </source>
</evidence>
<organism evidence="2 3">
    <name type="scientific">Datura stramonium</name>
    <name type="common">Jimsonweed</name>
    <name type="synonym">Common thornapple</name>
    <dbReference type="NCBI Taxonomy" id="4076"/>
    <lineage>
        <taxon>Eukaryota</taxon>
        <taxon>Viridiplantae</taxon>
        <taxon>Streptophyta</taxon>
        <taxon>Embryophyta</taxon>
        <taxon>Tracheophyta</taxon>
        <taxon>Spermatophyta</taxon>
        <taxon>Magnoliopsida</taxon>
        <taxon>eudicotyledons</taxon>
        <taxon>Gunneridae</taxon>
        <taxon>Pentapetalae</taxon>
        <taxon>asterids</taxon>
        <taxon>lamiids</taxon>
        <taxon>Solanales</taxon>
        <taxon>Solanaceae</taxon>
        <taxon>Solanoideae</taxon>
        <taxon>Datureae</taxon>
        <taxon>Datura</taxon>
    </lineage>
</organism>
<sequence>MFTQRNIYDINQKINLVIHKRFNKIPSFLHTDQLDKIIKETQQNISLVPIKWNFPQKDFVKLNIDGFSKDNPSPCGGGGVIRGNSGNLLAVFRGYLGLNTNNMEATLALKIGVKWYTNNEIKGMLKDIQVWKIQHYNREGNKVADTLANWRLYNNESKWMYVFQQLPVKAWDKLKMDKR</sequence>
<dbReference type="InterPro" id="IPR044730">
    <property type="entry name" value="RNase_H-like_dom_plant"/>
</dbReference>
<dbReference type="InterPro" id="IPR053151">
    <property type="entry name" value="RNase_H-like"/>
</dbReference>
<keyword evidence="3" id="KW-1185">Reference proteome</keyword>
<evidence type="ECO:0000259" key="1">
    <source>
        <dbReference type="Pfam" id="PF13456"/>
    </source>
</evidence>
<name>A0ABS8TES6_DATST</name>
<reference evidence="2 3" key="1">
    <citation type="journal article" date="2021" name="BMC Genomics">
        <title>Datura genome reveals duplications of psychoactive alkaloid biosynthetic genes and high mutation rate following tissue culture.</title>
        <authorList>
            <person name="Rajewski A."/>
            <person name="Carter-House D."/>
            <person name="Stajich J."/>
            <person name="Litt A."/>
        </authorList>
    </citation>
    <scope>NUCLEOTIDE SEQUENCE [LARGE SCALE GENOMIC DNA]</scope>
    <source>
        <strain evidence="2">AR-01</strain>
    </source>
</reference>
<dbReference type="InterPro" id="IPR012337">
    <property type="entry name" value="RNaseH-like_sf"/>
</dbReference>
<evidence type="ECO:0000313" key="2">
    <source>
        <dbReference type="EMBL" id="MCD7469089.1"/>
    </source>
</evidence>
<dbReference type="EMBL" id="JACEIK010001402">
    <property type="protein sequence ID" value="MCD7469089.1"/>
    <property type="molecule type" value="Genomic_DNA"/>
</dbReference>
<dbReference type="CDD" id="cd06222">
    <property type="entry name" value="RNase_H_like"/>
    <property type="match status" value="1"/>
</dbReference>
<dbReference type="SUPFAM" id="SSF53098">
    <property type="entry name" value="Ribonuclease H-like"/>
    <property type="match status" value="1"/>
</dbReference>
<proteinExistence type="predicted"/>
<dbReference type="Gene3D" id="3.30.420.10">
    <property type="entry name" value="Ribonuclease H-like superfamily/Ribonuclease H"/>
    <property type="match status" value="1"/>
</dbReference>
<protein>
    <recommendedName>
        <fullName evidence="1">RNase H type-1 domain-containing protein</fullName>
    </recommendedName>
</protein>
<dbReference type="InterPro" id="IPR002156">
    <property type="entry name" value="RNaseH_domain"/>
</dbReference>
<dbReference type="Proteomes" id="UP000823775">
    <property type="component" value="Unassembled WGS sequence"/>
</dbReference>
<accession>A0ABS8TES6</accession>
<dbReference type="Pfam" id="PF13456">
    <property type="entry name" value="RVT_3"/>
    <property type="match status" value="1"/>
</dbReference>
<dbReference type="PANTHER" id="PTHR47723:SF19">
    <property type="entry name" value="POLYNUCLEOTIDYL TRANSFERASE, RIBONUCLEASE H-LIKE SUPERFAMILY PROTEIN"/>
    <property type="match status" value="1"/>
</dbReference>
<comment type="caution">
    <text evidence="2">The sequence shown here is derived from an EMBL/GenBank/DDBJ whole genome shotgun (WGS) entry which is preliminary data.</text>
</comment>
<gene>
    <name evidence="2" type="ORF">HAX54_007878</name>
</gene>
<dbReference type="InterPro" id="IPR036397">
    <property type="entry name" value="RNaseH_sf"/>
</dbReference>
<dbReference type="PANTHER" id="PTHR47723">
    <property type="entry name" value="OS05G0353850 PROTEIN"/>
    <property type="match status" value="1"/>
</dbReference>
<feature type="domain" description="RNase H type-1" evidence="1">
    <location>
        <begin position="119"/>
        <end position="150"/>
    </location>
</feature>